<proteinExistence type="predicted"/>
<keyword evidence="1" id="KW-0472">Membrane</keyword>
<keyword evidence="1" id="KW-1133">Transmembrane helix</keyword>
<gene>
    <name evidence="2" type="ORF">CDD82_7307</name>
</gene>
<name>A0A2C5XW91_9HYPO</name>
<sequence>MAGAPAPPLPPTWIPLLFPADAAKVLAWKAPSLSSHCRLAREDGEKEASKDALVLYAFCLLRALSFTLLLLLLLFSLLLHPRLTQQPAHGTTILTRPVVHTRTRTRLLLYAPPTRP</sequence>
<protein>
    <submittedName>
        <fullName evidence="2">Uncharacterized protein</fullName>
    </submittedName>
</protein>
<accession>A0A2C5XW91</accession>
<reference evidence="2 3" key="1">
    <citation type="submission" date="2017-06" db="EMBL/GenBank/DDBJ databases">
        <title>Ant-infecting Ophiocordyceps genomes reveal a high diversity of potential behavioral manipulation genes and a possible major role for enterotoxins.</title>
        <authorList>
            <person name="De Bekker C."/>
            <person name="Evans H.C."/>
            <person name="Brachmann A."/>
            <person name="Hughes D.P."/>
        </authorList>
    </citation>
    <scope>NUCLEOTIDE SEQUENCE [LARGE SCALE GENOMIC DNA]</scope>
    <source>
        <strain evidence="2 3">1348a</strain>
    </source>
</reference>
<feature type="transmembrane region" description="Helical" evidence="1">
    <location>
        <begin position="53"/>
        <end position="79"/>
    </location>
</feature>
<keyword evidence="3" id="KW-1185">Reference proteome</keyword>
<evidence type="ECO:0000313" key="2">
    <source>
        <dbReference type="EMBL" id="PHH70148.1"/>
    </source>
</evidence>
<organism evidence="2 3">
    <name type="scientific">Ophiocordyceps australis</name>
    <dbReference type="NCBI Taxonomy" id="1399860"/>
    <lineage>
        <taxon>Eukaryota</taxon>
        <taxon>Fungi</taxon>
        <taxon>Dikarya</taxon>
        <taxon>Ascomycota</taxon>
        <taxon>Pezizomycotina</taxon>
        <taxon>Sordariomycetes</taxon>
        <taxon>Hypocreomycetidae</taxon>
        <taxon>Hypocreales</taxon>
        <taxon>Ophiocordycipitaceae</taxon>
        <taxon>Ophiocordyceps</taxon>
    </lineage>
</organism>
<evidence type="ECO:0000313" key="3">
    <source>
        <dbReference type="Proteomes" id="UP000224854"/>
    </source>
</evidence>
<dbReference type="EMBL" id="NJEU01000837">
    <property type="protein sequence ID" value="PHH70148.1"/>
    <property type="molecule type" value="Genomic_DNA"/>
</dbReference>
<dbReference type="AlphaFoldDB" id="A0A2C5XW91"/>
<dbReference type="Proteomes" id="UP000224854">
    <property type="component" value="Unassembled WGS sequence"/>
</dbReference>
<evidence type="ECO:0000256" key="1">
    <source>
        <dbReference type="SAM" id="Phobius"/>
    </source>
</evidence>
<comment type="caution">
    <text evidence="2">The sequence shown here is derived from an EMBL/GenBank/DDBJ whole genome shotgun (WGS) entry which is preliminary data.</text>
</comment>
<keyword evidence="1" id="KW-0812">Transmembrane</keyword>